<organism evidence="1 2">
    <name type="scientific">Streptomyces rubiginosohelvolus</name>
    <dbReference type="NCBI Taxonomy" id="67362"/>
    <lineage>
        <taxon>Bacteria</taxon>
        <taxon>Bacillati</taxon>
        <taxon>Actinomycetota</taxon>
        <taxon>Actinomycetes</taxon>
        <taxon>Kitasatosporales</taxon>
        <taxon>Streptomycetaceae</taxon>
        <taxon>Streptomyces</taxon>
    </lineage>
</organism>
<name>A0ABQ3BZC4_9ACTN</name>
<keyword evidence="2" id="KW-1185">Reference proteome</keyword>
<sequence>MAAVAHRLVTPVATAVATAVVMSCLRFRGIGAAPALGRGRLCRGRARWGWLHGTVAVQGGAAGGTHVT</sequence>
<gene>
    <name evidence="1" type="ORF">GCM10010328_41210</name>
</gene>
<accession>A0ABQ3BZC4</accession>
<dbReference type="PROSITE" id="PS51257">
    <property type="entry name" value="PROKAR_LIPOPROTEIN"/>
    <property type="match status" value="1"/>
</dbReference>
<proteinExistence type="predicted"/>
<reference evidence="2" key="1">
    <citation type="journal article" date="2019" name="Int. J. Syst. Evol. Microbiol.">
        <title>The Global Catalogue of Microorganisms (GCM) 10K type strain sequencing project: providing services to taxonomists for standard genome sequencing and annotation.</title>
        <authorList>
            <consortium name="The Broad Institute Genomics Platform"/>
            <consortium name="The Broad Institute Genome Sequencing Center for Infectious Disease"/>
            <person name="Wu L."/>
            <person name="Ma J."/>
        </authorList>
    </citation>
    <scope>NUCLEOTIDE SEQUENCE [LARGE SCALE GENOMIC DNA]</scope>
    <source>
        <strain evidence="2">JCM 4602</strain>
    </source>
</reference>
<evidence type="ECO:0000313" key="2">
    <source>
        <dbReference type="Proteomes" id="UP000624183"/>
    </source>
</evidence>
<dbReference type="EMBL" id="BMUW01000007">
    <property type="protein sequence ID" value="GGZ62315.1"/>
    <property type="molecule type" value="Genomic_DNA"/>
</dbReference>
<evidence type="ECO:0000313" key="1">
    <source>
        <dbReference type="EMBL" id="GGZ62315.1"/>
    </source>
</evidence>
<comment type="caution">
    <text evidence="1">The sequence shown here is derived from an EMBL/GenBank/DDBJ whole genome shotgun (WGS) entry which is preliminary data.</text>
</comment>
<dbReference type="Proteomes" id="UP000624183">
    <property type="component" value="Unassembled WGS sequence"/>
</dbReference>
<evidence type="ECO:0008006" key="3">
    <source>
        <dbReference type="Google" id="ProtNLM"/>
    </source>
</evidence>
<protein>
    <recommendedName>
        <fullName evidence="3">Secreted protein</fullName>
    </recommendedName>
</protein>